<dbReference type="Proteomes" id="UP001165587">
    <property type="component" value="Unassembled WGS sequence"/>
</dbReference>
<feature type="domain" description="DUF559" evidence="1">
    <location>
        <begin position="138"/>
        <end position="195"/>
    </location>
</feature>
<dbReference type="Pfam" id="PF04480">
    <property type="entry name" value="DUF559"/>
    <property type="match status" value="1"/>
</dbReference>
<protein>
    <submittedName>
        <fullName evidence="2">DUF559 domain-containing protein</fullName>
    </submittedName>
</protein>
<accession>A0AA42BTJ9</accession>
<dbReference type="InterPro" id="IPR007569">
    <property type="entry name" value="DUF559"/>
</dbReference>
<reference evidence="2" key="1">
    <citation type="submission" date="2022-08" db="EMBL/GenBank/DDBJ databases">
        <authorList>
            <person name="Deng Y."/>
            <person name="Han X.-F."/>
            <person name="Zhang Y.-Q."/>
        </authorList>
    </citation>
    <scope>NUCLEOTIDE SEQUENCE</scope>
    <source>
        <strain evidence="2">CPCC 203407</strain>
    </source>
</reference>
<dbReference type="Gene3D" id="3.40.960.10">
    <property type="entry name" value="VSR Endonuclease"/>
    <property type="match status" value="1"/>
</dbReference>
<dbReference type="SUPFAM" id="SSF52980">
    <property type="entry name" value="Restriction endonuclease-like"/>
    <property type="match status" value="1"/>
</dbReference>
<name>A0AA42BTJ9_9MICO</name>
<evidence type="ECO:0000259" key="1">
    <source>
        <dbReference type="Pfam" id="PF04480"/>
    </source>
</evidence>
<proteinExistence type="predicted"/>
<comment type="caution">
    <text evidence="2">The sequence shown here is derived from an EMBL/GenBank/DDBJ whole genome shotgun (WGS) entry which is preliminary data.</text>
</comment>
<keyword evidence="3" id="KW-1185">Reference proteome</keyword>
<dbReference type="AlphaFoldDB" id="A0AA42BTJ9"/>
<evidence type="ECO:0000313" key="3">
    <source>
        <dbReference type="Proteomes" id="UP001165587"/>
    </source>
</evidence>
<dbReference type="InterPro" id="IPR011335">
    <property type="entry name" value="Restrct_endonuc-II-like"/>
</dbReference>
<gene>
    <name evidence="2" type="ORF">N1028_00895</name>
</gene>
<organism evidence="2 3">
    <name type="scientific">Herbiconiux oxytropis</name>
    <dbReference type="NCBI Taxonomy" id="2970915"/>
    <lineage>
        <taxon>Bacteria</taxon>
        <taxon>Bacillati</taxon>
        <taxon>Actinomycetota</taxon>
        <taxon>Actinomycetes</taxon>
        <taxon>Micrococcales</taxon>
        <taxon>Microbacteriaceae</taxon>
        <taxon>Herbiconiux</taxon>
    </lineage>
</organism>
<dbReference type="EMBL" id="JANLCK010000001">
    <property type="protein sequence ID" value="MCS5724444.1"/>
    <property type="molecule type" value="Genomic_DNA"/>
</dbReference>
<dbReference type="RefSeq" id="WP_259524862.1">
    <property type="nucleotide sequence ID" value="NZ_JANLCK010000001.1"/>
</dbReference>
<evidence type="ECO:0000313" key="2">
    <source>
        <dbReference type="EMBL" id="MCS5724444.1"/>
    </source>
</evidence>
<sequence length="217" mass="24267">MGPAAHNLSSPHDRRIPLGRPERFGIALHRSHRADLPEPEGPVDPFPWALLHAVTCQPRDDAVVTLDSALHFGRVSRAELESLTAHLPAKYRALLELTDPGAASGLETKARLGLHRYNIPYRSQVQIPGAGRVDILIGDRLVLEVDGREWHSGASAYARDRSRDLALIECGCLVLRLSYDQVMGEWPRVIAVIRRLVARHEHRWSPRHVKEGLAVRL</sequence>